<keyword evidence="3" id="KW-1185">Reference proteome</keyword>
<dbReference type="EMBL" id="BMQB01000001">
    <property type="protein sequence ID" value="GGJ76060.1"/>
    <property type="molecule type" value="Genomic_DNA"/>
</dbReference>
<dbReference type="Proteomes" id="UP000649739">
    <property type="component" value="Unassembled WGS sequence"/>
</dbReference>
<reference evidence="2" key="1">
    <citation type="journal article" date="2014" name="Int. J. Syst. Evol. Microbiol.">
        <title>Complete genome sequence of Corynebacterium casei LMG S-19264T (=DSM 44701T), isolated from a smear-ripened cheese.</title>
        <authorList>
            <consortium name="US DOE Joint Genome Institute (JGI-PGF)"/>
            <person name="Walter F."/>
            <person name="Albersmeier A."/>
            <person name="Kalinowski J."/>
            <person name="Ruckert C."/>
        </authorList>
    </citation>
    <scope>NUCLEOTIDE SEQUENCE</scope>
    <source>
        <strain evidence="2">JCM 3090</strain>
    </source>
</reference>
<reference evidence="2" key="2">
    <citation type="submission" date="2020-09" db="EMBL/GenBank/DDBJ databases">
        <authorList>
            <person name="Sun Q."/>
            <person name="Ohkuma M."/>
        </authorList>
    </citation>
    <scope>NUCLEOTIDE SEQUENCE</scope>
    <source>
        <strain evidence="2">JCM 3090</strain>
    </source>
</reference>
<evidence type="ECO:0000313" key="2">
    <source>
        <dbReference type="EMBL" id="GGJ76060.1"/>
    </source>
</evidence>
<name>A0A8J3B1D7_9ACTN</name>
<sequence length="93" mass="9529">MPTRATGDESIESCLSGVPDDHTAGGEGVQHLVASTGIRIDDVEAHPMAGTKLPWLSFSVALDAAGRRRPRSADPPASGGTVARPGGVVTPVW</sequence>
<proteinExistence type="predicted"/>
<feature type="region of interest" description="Disordered" evidence="1">
    <location>
        <begin position="66"/>
        <end position="93"/>
    </location>
</feature>
<feature type="region of interest" description="Disordered" evidence="1">
    <location>
        <begin position="1"/>
        <end position="27"/>
    </location>
</feature>
<evidence type="ECO:0000313" key="3">
    <source>
        <dbReference type="Proteomes" id="UP000649739"/>
    </source>
</evidence>
<organism evidence="2 3">
    <name type="scientific">Pilimelia anulata</name>
    <dbReference type="NCBI Taxonomy" id="53371"/>
    <lineage>
        <taxon>Bacteria</taxon>
        <taxon>Bacillati</taxon>
        <taxon>Actinomycetota</taxon>
        <taxon>Actinomycetes</taxon>
        <taxon>Micromonosporales</taxon>
        <taxon>Micromonosporaceae</taxon>
        <taxon>Pilimelia</taxon>
    </lineage>
</organism>
<comment type="caution">
    <text evidence="2">The sequence shown here is derived from an EMBL/GenBank/DDBJ whole genome shotgun (WGS) entry which is preliminary data.</text>
</comment>
<evidence type="ECO:0000256" key="1">
    <source>
        <dbReference type="SAM" id="MobiDB-lite"/>
    </source>
</evidence>
<dbReference type="RefSeq" id="WP_189168126.1">
    <property type="nucleotide sequence ID" value="NZ_BMQB01000001.1"/>
</dbReference>
<protein>
    <submittedName>
        <fullName evidence="2">Uncharacterized protein</fullName>
    </submittedName>
</protein>
<gene>
    <name evidence="2" type="ORF">GCM10010123_02550</name>
</gene>
<dbReference type="AlphaFoldDB" id="A0A8J3B1D7"/>
<accession>A0A8J3B1D7</accession>